<proteinExistence type="predicted"/>
<dbReference type="OrthoDB" id="5957746at2759"/>
<evidence type="ECO:0000256" key="1">
    <source>
        <dbReference type="SAM" id="MobiDB-lite"/>
    </source>
</evidence>
<feature type="compositionally biased region" description="Low complexity" evidence="1">
    <location>
        <begin position="180"/>
        <end position="192"/>
    </location>
</feature>
<dbReference type="Proteomes" id="UP000225706">
    <property type="component" value="Unassembled WGS sequence"/>
</dbReference>
<comment type="caution">
    <text evidence="2">The sequence shown here is derived from an EMBL/GenBank/DDBJ whole genome shotgun (WGS) entry which is preliminary data.</text>
</comment>
<gene>
    <name evidence="2" type="ORF">AWC38_SpisGene1967</name>
</gene>
<protein>
    <submittedName>
        <fullName evidence="2">Uncharacterized protein</fullName>
    </submittedName>
</protein>
<reference evidence="3" key="1">
    <citation type="journal article" date="2017" name="bioRxiv">
        <title>Comparative analysis of the genomes of Stylophora pistillata and Acropora digitifera provides evidence for extensive differences between species of corals.</title>
        <authorList>
            <person name="Voolstra C.R."/>
            <person name="Li Y."/>
            <person name="Liew Y.J."/>
            <person name="Baumgarten S."/>
            <person name="Zoccola D."/>
            <person name="Flot J.-F."/>
            <person name="Tambutte S."/>
            <person name="Allemand D."/>
            <person name="Aranda M."/>
        </authorList>
    </citation>
    <scope>NUCLEOTIDE SEQUENCE [LARGE SCALE GENOMIC DNA]</scope>
</reference>
<organism evidence="2 3">
    <name type="scientific">Stylophora pistillata</name>
    <name type="common">Smooth cauliflower coral</name>
    <dbReference type="NCBI Taxonomy" id="50429"/>
    <lineage>
        <taxon>Eukaryota</taxon>
        <taxon>Metazoa</taxon>
        <taxon>Cnidaria</taxon>
        <taxon>Anthozoa</taxon>
        <taxon>Hexacorallia</taxon>
        <taxon>Scleractinia</taxon>
        <taxon>Astrocoeniina</taxon>
        <taxon>Pocilloporidae</taxon>
        <taxon>Stylophora</taxon>
    </lineage>
</organism>
<dbReference type="EMBL" id="LSMT01000015">
    <property type="protein sequence ID" value="PFX33149.1"/>
    <property type="molecule type" value="Genomic_DNA"/>
</dbReference>
<dbReference type="AlphaFoldDB" id="A0A2B4SVE2"/>
<feature type="region of interest" description="Disordered" evidence="1">
    <location>
        <begin position="165"/>
        <end position="205"/>
    </location>
</feature>
<keyword evidence="3" id="KW-1185">Reference proteome</keyword>
<accession>A0A2B4SVE2</accession>
<evidence type="ECO:0000313" key="3">
    <source>
        <dbReference type="Proteomes" id="UP000225706"/>
    </source>
</evidence>
<sequence>MATVRHKMRKRRDGPICLKDISMQQEIGGSAENIPRAKFENCPSVGQNGEDLRRTRSFSLPRMLKKPNDTQTLLQILLGTKTRLKKSNSNCATLFTNTEKDKGLNQEANCTKVSVPPSQIDDSKLKQNNFVIPTIYIQPPEEVDRASHLTHPIITLEQADTTQQLANDQTQDSMEDPKQASTLSRSETTTTTAKRENKTTPRRKRSFSWSDIYTIGNLRISPSEVMKGSSSWSDFLNSAARETDLCSTDL</sequence>
<name>A0A2B4SVE2_STYPI</name>
<evidence type="ECO:0000313" key="2">
    <source>
        <dbReference type="EMBL" id="PFX33149.1"/>
    </source>
</evidence>